<gene>
    <name evidence="1" type="ORF">PHJA_001493800</name>
</gene>
<accession>A0A830CAS6</accession>
<evidence type="ECO:0000313" key="2">
    <source>
        <dbReference type="Proteomes" id="UP000653305"/>
    </source>
</evidence>
<evidence type="ECO:0000313" key="1">
    <source>
        <dbReference type="EMBL" id="GFP93494.1"/>
    </source>
</evidence>
<dbReference type="EMBL" id="BMAC01000317">
    <property type="protein sequence ID" value="GFP93494.1"/>
    <property type="molecule type" value="Genomic_DNA"/>
</dbReference>
<sequence>MEVLKVALERESEGDEFELSLELSIGGRYGKSIKMEGKKGYPFEENVSRSDFSCNNNKRDLEKNINIITDSGEYILEGEDKLVLEAQQFQTRAKDRENREKDEILENPFRKWEKNGKREIELDLNGEFEGQQMKKVLRM</sequence>
<comment type="caution">
    <text evidence="1">The sequence shown here is derived from an EMBL/GenBank/DDBJ whole genome shotgun (WGS) entry which is preliminary data.</text>
</comment>
<proteinExistence type="predicted"/>
<protein>
    <submittedName>
        <fullName evidence="1">Uncharacterized protein</fullName>
    </submittedName>
</protein>
<organism evidence="1 2">
    <name type="scientific">Phtheirospermum japonicum</name>
    <dbReference type="NCBI Taxonomy" id="374723"/>
    <lineage>
        <taxon>Eukaryota</taxon>
        <taxon>Viridiplantae</taxon>
        <taxon>Streptophyta</taxon>
        <taxon>Embryophyta</taxon>
        <taxon>Tracheophyta</taxon>
        <taxon>Spermatophyta</taxon>
        <taxon>Magnoliopsida</taxon>
        <taxon>eudicotyledons</taxon>
        <taxon>Gunneridae</taxon>
        <taxon>Pentapetalae</taxon>
        <taxon>asterids</taxon>
        <taxon>lamiids</taxon>
        <taxon>Lamiales</taxon>
        <taxon>Orobanchaceae</taxon>
        <taxon>Orobanchaceae incertae sedis</taxon>
        <taxon>Phtheirospermum</taxon>
    </lineage>
</organism>
<dbReference type="AlphaFoldDB" id="A0A830CAS6"/>
<keyword evidence="2" id="KW-1185">Reference proteome</keyword>
<reference evidence="1" key="1">
    <citation type="submission" date="2020-07" db="EMBL/GenBank/DDBJ databases">
        <title>Ethylene signaling mediates host invasion by parasitic plants.</title>
        <authorList>
            <person name="Yoshida S."/>
        </authorList>
    </citation>
    <scope>NUCLEOTIDE SEQUENCE</scope>
    <source>
        <strain evidence="1">Okayama</strain>
    </source>
</reference>
<dbReference type="Proteomes" id="UP000653305">
    <property type="component" value="Unassembled WGS sequence"/>
</dbReference>
<name>A0A830CAS6_9LAMI</name>